<proteinExistence type="predicted"/>
<feature type="signal peptide" evidence="1">
    <location>
        <begin position="1"/>
        <end position="19"/>
    </location>
</feature>
<evidence type="ECO:0000259" key="2">
    <source>
        <dbReference type="Pfam" id="PF13472"/>
    </source>
</evidence>
<name>A0A6M8SMD3_9NEIS</name>
<reference evidence="4 5" key="1">
    <citation type="submission" date="2020-05" db="EMBL/GenBank/DDBJ databases">
        <title>Complete genome sequence of Deefgea sp. D17.</title>
        <authorList>
            <person name="Bae J.-W."/>
            <person name="Han J.E."/>
        </authorList>
    </citation>
    <scope>NUCLEOTIDE SEQUENCE [LARGE SCALE GENOMIC DNA]</scope>
    <source>
        <strain evidence="4 5">D17</strain>
    </source>
</reference>
<dbReference type="GO" id="GO:0052689">
    <property type="term" value="F:carboxylic ester hydrolase activity"/>
    <property type="evidence" value="ECO:0007669"/>
    <property type="project" value="InterPro"/>
</dbReference>
<dbReference type="Pfam" id="PF13472">
    <property type="entry name" value="Lipase_GDSL_2"/>
    <property type="match status" value="1"/>
</dbReference>
<dbReference type="Gene3D" id="3.40.50.1110">
    <property type="entry name" value="SGNH hydrolase"/>
    <property type="match status" value="1"/>
</dbReference>
<gene>
    <name evidence="4" type="ORF">HQN60_05785</name>
</gene>
<sequence>MKYIGILALLFSVLNTALAAEPILASGRWVHNNGSYQATWPGGVLSAQFTGQRIGIALNDERSYYAVEVDGQFLLNIAPAAGKRVIWLKNLTAARHRIDLIRRNETPDYIGQVDGFVLAEGGQWLPAPAAKKRKIEFIGDSFTAALAGLSTQRECKDADLAENTDIRQGFAVNVARELDAEWQINAMSGMGLVRNWNGHLPDRDFRTFYPRTIQSDATSVVTTTDWQPQMVVIALGLNDFSTPVNSTEKRNAEQLAADYQSAYQALITEINAKYQQPQIVLMSYKVWPDDQLRVQVPAVVAAAKAAGLKNVHYLAVNPLQLTACQWHPNLQDHQQIAQQLLVKIREIKPLWFTATQ</sequence>
<organism evidence="4 5">
    <name type="scientific">Deefgea piscis</name>
    <dbReference type="NCBI Taxonomy" id="2739061"/>
    <lineage>
        <taxon>Bacteria</taxon>
        <taxon>Pseudomonadati</taxon>
        <taxon>Pseudomonadota</taxon>
        <taxon>Betaproteobacteria</taxon>
        <taxon>Neisseriales</taxon>
        <taxon>Chitinibacteraceae</taxon>
        <taxon>Deefgea</taxon>
    </lineage>
</organism>
<keyword evidence="5" id="KW-1185">Reference proteome</keyword>
<dbReference type="PANTHER" id="PTHR37834:SF2">
    <property type="entry name" value="ESTERASE, SGNH HYDROLASE-TYPE"/>
    <property type="match status" value="1"/>
</dbReference>
<dbReference type="RefSeq" id="WP_173532767.1">
    <property type="nucleotide sequence ID" value="NZ_CP054143.1"/>
</dbReference>
<dbReference type="SUPFAM" id="SSF52266">
    <property type="entry name" value="SGNH hydrolase"/>
    <property type="match status" value="1"/>
</dbReference>
<dbReference type="InterPro" id="IPR040794">
    <property type="entry name" value="CE2_N"/>
</dbReference>
<dbReference type="EMBL" id="CP054143">
    <property type="protein sequence ID" value="QKJ66263.1"/>
    <property type="molecule type" value="Genomic_DNA"/>
</dbReference>
<evidence type="ECO:0000256" key="1">
    <source>
        <dbReference type="SAM" id="SignalP"/>
    </source>
</evidence>
<dbReference type="Gene3D" id="2.60.120.260">
    <property type="entry name" value="Galactose-binding domain-like"/>
    <property type="match status" value="1"/>
</dbReference>
<feature type="domain" description="Carbohydrate esterase 2 N-terminal" evidence="3">
    <location>
        <begin position="26"/>
        <end position="128"/>
    </location>
</feature>
<protein>
    <submittedName>
        <fullName evidence="4">Uncharacterized protein</fullName>
    </submittedName>
</protein>
<evidence type="ECO:0000313" key="4">
    <source>
        <dbReference type="EMBL" id="QKJ66263.1"/>
    </source>
</evidence>
<evidence type="ECO:0000313" key="5">
    <source>
        <dbReference type="Proteomes" id="UP000504844"/>
    </source>
</evidence>
<dbReference type="InterPro" id="IPR052762">
    <property type="entry name" value="PCW_deacetylase/CE"/>
</dbReference>
<dbReference type="PANTHER" id="PTHR37834">
    <property type="entry name" value="GDSL-LIKE LIPASE/ACYLHYDROLASE DOMAIN PROTEIN (AFU_ORTHOLOGUE AFUA_2G00620)"/>
    <property type="match status" value="1"/>
</dbReference>
<dbReference type="InterPro" id="IPR037461">
    <property type="entry name" value="CtCE2-like_dom"/>
</dbReference>
<feature type="chain" id="PRO_5026716321" evidence="1">
    <location>
        <begin position="20"/>
        <end position="356"/>
    </location>
</feature>
<dbReference type="CDD" id="cd01831">
    <property type="entry name" value="Endoglucanase_E_like"/>
    <property type="match status" value="1"/>
</dbReference>
<dbReference type="InterPro" id="IPR013830">
    <property type="entry name" value="SGNH_hydro"/>
</dbReference>
<keyword evidence="1" id="KW-0732">Signal</keyword>
<dbReference type="InterPro" id="IPR036514">
    <property type="entry name" value="SGNH_hydro_sf"/>
</dbReference>
<dbReference type="AlphaFoldDB" id="A0A6M8SMD3"/>
<feature type="domain" description="SGNH hydrolase-type esterase" evidence="2">
    <location>
        <begin position="137"/>
        <end position="321"/>
    </location>
</feature>
<dbReference type="KEGG" id="dee:HQN60_05785"/>
<dbReference type="Pfam" id="PF17996">
    <property type="entry name" value="CE2_N"/>
    <property type="match status" value="1"/>
</dbReference>
<dbReference type="Proteomes" id="UP000504844">
    <property type="component" value="Chromosome"/>
</dbReference>
<evidence type="ECO:0000259" key="3">
    <source>
        <dbReference type="Pfam" id="PF17996"/>
    </source>
</evidence>
<accession>A0A6M8SMD3</accession>